<organism evidence="2">
    <name type="scientific">hydrothermal vent metagenome</name>
    <dbReference type="NCBI Taxonomy" id="652676"/>
    <lineage>
        <taxon>unclassified sequences</taxon>
        <taxon>metagenomes</taxon>
        <taxon>ecological metagenomes</taxon>
    </lineage>
</organism>
<keyword evidence="1" id="KW-0472">Membrane</keyword>
<feature type="transmembrane region" description="Helical" evidence="1">
    <location>
        <begin position="27"/>
        <end position="51"/>
    </location>
</feature>
<protein>
    <submittedName>
        <fullName evidence="2">Uncharacterized protein</fullName>
    </submittedName>
</protein>
<keyword evidence="1" id="KW-0812">Transmembrane</keyword>
<feature type="non-terminal residue" evidence="2">
    <location>
        <position position="1"/>
    </location>
</feature>
<proteinExistence type="predicted"/>
<dbReference type="EMBL" id="UOEI01000083">
    <property type="protein sequence ID" value="VAV92567.1"/>
    <property type="molecule type" value="Genomic_DNA"/>
</dbReference>
<reference evidence="2" key="1">
    <citation type="submission" date="2018-06" db="EMBL/GenBank/DDBJ databases">
        <authorList>
            <person name="Zhirakovskaya E."/>
        </authorList>
    </citation>
    <scope>NUCLEOTIDE SEQUENCE</scope>
</reference>
<gene>
    <name evidence="2" type="ORF">MNBD_ACTINO01-2454</name>
</gene>
<dbReference type="AlphaFoldDB" id="A0A3B0RKQ6"/>
<keyword evidence="1" id="KW-1133">Transmembrane helix</keyword>
<evidence type="ECO:0000256" key="1">
    <source>
        <dbReference type="SAM" id="Phobius"/>
    </source>
</evidence>
<sequence>RAREPGAAKTDRGRFHFLHADSLTPAALSPFCVSVAVLGWMAVLRCTFASAPNAMKPMRPRHLPIGVWR</sequence>
<evidence type="ECO:0000313" key="2">
    <source>
        <dbReference type="EMBL" id="VAV92567.1"/>
    </source>
</evidence>
<accession>A0A3B0RKQ6</accession>
<name>A0A3B0RKQ6_9ZZZZ</name>